<protein>
    <recommendedName>
        <fullName evidence="4">Acid stress chaperone HdeB</fullName>
    </recommendedName>
</protein>
<evidence type="ECO:0000256" key="4">
    <source>
        <dbReference type="HAMAP-Rule" id="MF_00947"/>
    </source>
</evidence>
<feature type="chain" id="PRO_5008989248" description="Acid stress chaperone HdeB" evidence="4">
    <location>
        <begin position="25"/>
        <end position="108"/>
    </location>
</feature>
<keyword evidence="3 4" id="KW-0143">Chaperone</keyword>
<feature type="signal peptide" evidence="4">
    <location>
        <begin position="1"/>
        <end position="24"/>
    </location>
</feature>
<evidence type="ECO:0000313" key="6">
    <source>
        <dbReference type="Proteomes" id="UP000043316"/>
    </source>
</evidence>
<dbReference type="Proteomes" id="UP000043316">
    <property type="component" value="Unassembled WGS sequence"/>
</dbReference>
<dbReference type="InterPro" id="IPR010486">
    <property type="entry name" value="HNS-dep_expression_A/B"/>
</dbReference>
<reference evidence="6" key="1">
    <citation type="submission" date="2015-03" db="EMBL/GenBank/DDBJ databases">
        <authorList>
            <consortium name="Pathogen Informatics"/>
        </authorList>
    </citation>
    <scope>NUCLEOTIDE SEQUENCE [LARGE SCALE GENOMIC DNA]</scope>
    <source>
        <strain evidence="6">R148</strain>
    </source>
</reference>
<comment type="subcellular location">
    <subcellularLocation>
        <location evidence="4">Periplasm</location>
    </subcellularLocation>
</comment>
<keyword evidence="1 4" id="KW-0732">Signal</keyword>
<organism evidence="5 6">
    <name type="scientific">Yersinia intermedia</name>
    <dbReference type="NCBI Taxonomy" id="631"/>
    <lineage>
        <taxon>Bacteria</taxon>
        <taxon>Pseudomonadati</taxon>
        <taxon>Pseudomonadota</taxon>
        <taxon>Gammaproteobacteria</taxon>
        <taxon>Enterobacterales</taxon>
        <taxon>Yersiniaceae</taxon>
        <taxon>Yersinia</taxon>
    </lineage>
</organism>
<keyword evidence="2 4" id="KW-0574">Periplasm</keyword>
<dbReference type="EMBL" id="CWJI01000001">
    <property type="protein sequence ID" value="CRY53539.1"/>
    <property type="molecule type" value="Genomic_DNA"/>
</dbReference>
<dbReference type="HAMAP" id="MF_00947">
    <property type="entry name" value="HdeB"/>
    <property type="match status" value="1"/>
</dbReference>
<dbReference type="RefSeq" id="WP_019210280.1">
    <property type="nucleotide sequence ID" value="NZ_CWJI01000001.1"/>
</dbReference>
<evidence type="ECO:0000256" key="1">
    <source>
        <dbReference type="ARBA" id="ARBA00022729"/>
    </source>
</evidence>
<sequence precursor="true">MLYKSLISITIATLSFTAFSTAHAASSPTTPADMTCKEFIDLNPKSMTPVAFWIINQDTQYKKGDTVDFQEVDTLYTPKVIDICKKSPDKKVSEIKKEIEEATNKKAM</sequence>
<comment type="function">
    <text evidence="4">Required for optimal acid stress protection, which is important for survival of enteric bacteria in the acidic environment of the host stomach. Exhibits a chaperone-like activity at acidic pH by preventing the aggregation of many different periplasmic proteins.</text>
</comment>
<dbReference type="GO" id="GO:1990451">
    <property type="term" value="P:cellular stress response to acidic pH"/>
    <property type="evidence" value="ECO:0007669"/>
    <property type="project" value="UniProtKB-UniRule"/>
</dbReference>
<proteinExistence type="inferred from homology"/>
<evidence type="ECO:0000256" key="2">
    <source>
        <dbReference type="ARBA" id="ARBA00022764"/>
    </source>
</evidence>
<gene>
    <name evidence="5" type="primary">hdeB_1</name>
    <name evidence="4" type="synonym">hdeB</name>
    <name evidence="5" type="ORF">ERS008476_00435</name>
</gene>
<dbReference type="NCBIfam" id="NF008599">
    <property type="entry name" value="PRK11566.1"/>
    <property type="match status" value="1"/>
</dbReference>
<dbReference type="GO" id="GO:0042597">
    <property type="term" value="C:periplasmic space"/>
    <property type="evidence" value="ECO:0007669"/>
    <property type="project" value="UniProtKB-SubCell"/>
</dbReference>
<dbReference type="AlphaFoldDB" id="A0A0H5LR39"/>
<dbReference type="GO" id="GO:0051082">
    <property type="term" value="F:unfolded protein binding"/>
    <property type="evidence" value="ECO:0007669"/>
    <property type="project" value="InterPro"/>
</dbReference>
<accession>A0A0H5LR39</accession>
<dbReference type="Gene3D" id="1.10.890.10">
    <property type="entry name" value="HNS-dependent expression A"/>
    <property type="match status" value="1"/>
</dbReference>
<comment type="similarity">
    <text evidence="4">Belongs to the HdeB family.</text>
</comment>
<name>A0A0H5LR39_YERIN</name>
<dbReference type="GeneID" id="61814912"/>
<dbReference type="Pfam" id="PF06411">
    <property type="entry name" value="HdeA"/>
    <property type="match status" value="1"/>
</dbReference>
<dbReference type="InterPro" id="IPR038303">
    <property type="entry name" value="HdeA/HdeB_sf"/>
</dbReference>
<evidence type="ECO:0000313" key="5">
    <source>
        <dbReference type="EMBL" id="CRY53539.1"/>
    </source>
</evidence>
<evidence type="ECO:0000256" key="3">
    <source>
        <dbReference type="ARBA" id="ARBA00023186"/>
    </source>
</evidence>
<dbReference type="InterPro" id="IPR028623">
    <property type="entry name" value="HdeB"/>
</dbReference>